<dbReference type="STRING" id="40998.A0A2P7Z0W9"/>
<dbReference type="InterPro" id="IPR018326">
    <property type="entry name" value="Rad4_beta-hairpin_dom1"/>
</dbReference>
<dbReference type="GO" id="GO:0005737">
    <property type="term" value="C:cytoplasm"/>
    <property type="evidence" value="ECO:0007669"/>
    <property type="project" value="TreeGrafter"/>
</dbReference>
<dbReference type="GO" id="GO:0071942">
    <property type="term" value="C:XPC complex"/>
    <property type="evidence" value="ECO:0007669"/>
    <property type="project" value="TreeGrafter"/>
</dbReference>
<evidence type="ECO:0000256" key="2">
    <source>
        <dbReference type="ARBA" id="ARBA00009525"/>
    </source>
</evidence>
<dbReference type="GO" id="GO:0003697">
    <property type="term" value="F:single-stranded DNA binding"/>
    <property type="evidence" value="ECO:0007669"/>
    <property type="project" value="TreeGrafter"/>
</dbReference>
<proteinExistence type="inferred from homology"/>
<feature type="compositionally biased region" description="Basic and acidic residues" evidence="7">
    <location>
        <begin position="47"/>
        <end position="66"/>
    </location>
</feature>
<dbReference type="InterPro" id="IPR018328">
    <property type="entry name" value="Rad4_beta-hairpin_dom3"/>
</dbReference>
<evidence type="ECO:0000256" key="5">
    <source>
        <dbReference type="ARBA" id="ARBA00023242"/>
    </source>
</evidence>
<dbReference type="GO" id="GO:0003684">
    <property type="term" value="F:damaged DNA binding"/>
    <property type="evidence" value="ECO:0007669"/>
    <property type="project" value="InterPro"/>
</dbReference>
<dbReference type="Gene3D" id="3.30.60.290">
    <property type="entry name" value="Rad4, beta-hairpin domain BHD2"/>
    <property type="match status" value="1"/>
</dbReference>
<feature type="region of interest" description="Disordered" evidence="7">
    <location>
        <begin position="803"/>
        <end position="1056"/>
    </location>
</feature>
<dbReference type="Pfam" id="PF03835">
    <property type="entry name" value="Rad4"/>
    <property type="match status" value="1"/>
</dbReference>
<dbReference type="Gene3D" id="2.20.20.110">
    <property type="entry name" value="Rad4, beta-hairpin domain BHD1"/>
    <property type="match status" value="1"/>
</dbReference>
<dbReference type="Pfam" id="PF10403">
    <property type="entry name" value="BHD_1"/>
    <property type="match status" value="1"/>
</dbReference>
<dbReference type="InterPro" id="IPR042488">
    <property type="entry name" value="Rad4_BHD3_sf"/>
</dbReference>
<comment type="caution">
    <text evidence="11">The sequence shown here is derived from an EMBL/GenBank/DDBJ whole genome shotgun (WGS) entry which is preliminary data.</text>
</comment>
<feature type="compositionally biased region" description="Acidic residues" evidence="7">
    <location>
        <begin position="107"/>
        <end position="116"/>
    </location>
</feature>
<dbReference type="PANTHER" id="PTHR12135:SF0">
    <property type="entry name" value="DNA REPAIR PROTEIN COMPLEMENTING XP-C CELLS"/>
    <property type="match status" value="1"/>
</dbReference>
<reference evidence="11 12" key="1">
    <citation type="submission" date="2017-05" db="EMBL/GenBank/DDBJ databases">
        <title>Draft genome sequence of Elsinoe australis.</title>
        <authorList>
            <person name="Cheng Q."/>
        </authorList>
    </citation>
    <scope>NUCLEOTIDE SEQUENCE [LARGE SCALE GENOMIC DNA]</scope>
    <source>
        <strain evidence="11 12">NL1</strain>
    </source>
</reference>
<dbReference type="SMART" id="SM01031">
    <property type="entry name" value="BHD_2"/>
    <property type="match status" value="1"/>
</dbReference>
<dbReference type="PANTHER" id="PTHR12135">
    <property type="entry name" value="DNA REPAIR PROTEIN XP-C / RAD4"/>
    <property type="match status" value="1"/>
</dbReference>
<evidence type="ECO:0000256" key="6">
    <source>
        <dbReference type="SAM" id="Coils"/>
    </source>
</evidence>
<dbReference type="SMART" id="SM01030">
    <property type="entry name" value="BHD_1"/>
    <property type="match status" value="1"/>
</dbReference>
<feature type="region of interest" description="Disordered" evidence="7">
    <location>
        <begin position="333"/>
        <end position="366"/>
    </location>
</feature>
<evidence type="ECO:0000313" key="12">
    <source>
        <dbReference type="Proteomes" id="UP000243723"/>
    </source>
</evidence>
<evidence type="ECO:0008006" key="13">
    <source>
        <dbReference type="Google" id="ProtNLM"/>
    </source>
</evidence>
<dbReference type="InterPro" id="IPR018327">
    <property type="entry name" value="BHD_2"/>
</dbReference>
<protein>
    <recommendedName>
        <fullName evidence="13">DNA repair protein rhp41</fullName>
    </recommendedName>
</protein>
<dbReference type="EMBL" id="NHZQ01000342">
    <property type="protein sequence ID" value="PSK41858.1"/>
    <property type="molecule type" value="Genomic_DNA"/>
</dbReference>
<comment type="subcellular location">
    <subcellularLocation>
        <location evidence="1">Nucleus</location>
    </subcellularLocation>
</comment>
<evidence type="ECO:0000256" key="7">
    <source>
        <dbReference type="SAM" id="MobiDB-lite"/>
    </source>
</evidence>
<dbReference type="InterPro" id="IPR018325">
    <property type="entry name" value="Rad4/PNGase_transGLS-fold"/>
</dbReference>
<dbReference type="InterPro" id="IPR004583">
    <property type="entry name" value="DNA_repair_Rad4"/>
</dbReference>
<feature type="domain" description="Rad4 beta-hairpin" evidence="10">
    <location>
        <begin position="626"/>
        <end position="700"/>
    </location>
</feature>
<dbReference type="GO" id="GO:0006289">
    <property type="term" value="P:nucleotide-excision repair"/>
    <property type="evidence" value="ECO:0007669"/>
    <property type="project" value="InterPro"/>
</dbReference>
<feature type="region of interest" description="Disordered" evidence="7">
    <location>
        <begin position="101"/>
        <end position="131"/>
    </location>
</feature>
<dbReference type="AlphaFoldDB" id="A0A2P7Z0W9"/>
<feature type="compositionally biased region" description="Acidic residues" evidence="7">
    <location>
        <begin position="1043"/>
        <end position="1056"/>
    </location>
</feature>
<gene>
    <name evidence="11" type="ORF">B9Z65_9244</name>
</gene>
<dbReference type="InterPro" id="IPR038765">
    <property type="entry name" value="Papain-like_cys_pep_sf"/>
</dbReference>
<keyword evidence="5" id="KW-0539">Nucleus</keyword>
<dbReference type="OrthoDB" id="300780at2759"/>
<organism evidence="11 12">
    <name type="scientific">Elsinoe australis</name>
    <dbReference type="NCBI Taxonomy" id="40998"/>
    <lineage>
        <taxon>Eukaryota</taxon>
        <taxon>Fungi</taxon>
        <taxon>Dikarya</taxon>
        <taxon>Ascomycota</taxon>
        <taxon>Pezizomycotina</taxon>
        <taxon>Dothideomycetes</taxon>
        <taxon>Dothideomycetidae</taxon>
        <taxon>Myriangiales</taxon>
        <taxon>Elsinoaceae</taxon>
        <taxon>Elsinoe</taxon>
    </lineage>
</organism>
<feature type="compositionally biased region" description="Basic and acidic residues" evidence="7">
    <location>
        <begin position="845"/>
        <end position="858"/>
    </location>
</feature>
<dbReference type="GO" id="GO:0006298">
    <property type="term" value="P:mismatch repair"/>
    <property type="evidence" value="ECO:0007669"/>
    <property type="project" value="TreeGrafter"/>
</dbReference>
<evidence type="ECO:0000313" key="11">
    <source>
        <dbReference type="EMBL" id="PSK41858.1"/>
    </source>
</evidence>
<dbReference type="Gene3D" id="3.90.260.10">
    <property type="entry name" value="Transglutaminase-like"/>
    <property type="match status" value="1"/>
</dbReference>
<keyword evidence="12" id="KW-1185">Reference proteome</keyword>
<feature type="coiled-coil region" evidence="6">
    <location>
        <begin position="742"/>
        <end position="769"/>
    </location>
</feature>
<dbReference type="GO" id="GO:0000111">
    <property type="term" value="C:nucleotide-excision repair factor 2 complex"/>
    <property type="evidence" value="ECO:0007669"/>
    <property type="project" value="TreeGrafter"/>
</dbReference>
<feature type="compositionally biased region" description="Basic and acidic residues" evidence="7">
    <location>
        <begin position="333"/>
        <end position="345"/>
    </location>
</feature>
<feature type="compositionally biased region" description="Basic and acidic residues" evidence="7">
    <location>
        <begin position="967"/>
        <end position="992"/>
    </location>
</feature>
<feature type="compositionally biased region" description="Basic and acidic residues" evidence="7">
    <location>
        <begin position="909"/>
        <end position="927"/>
    </location>
</feature>
<evidence type="ECO:0000256" key="1">
    <source>
        <dbReference type="ARBA" id="ARBA00004123"/>
    </source>
</evidence>
<feature type="region of interest" description="Disordered" evidence="7">
    <location>
        <begin position="1"/>
        <end position="78"/>
    </location>
</feature>
<name>A0A2P7Z0W9_9PEZI</name>
<evidence type="ECO:0000259" key="8">
    <source>
        <dbReference type="SMART" id="SM01030"/>
    </source>
</evidence>
<keyword evidence="3" id="KW-0227">DNA damage</keyword>
<evidence type="ECO:0000256" key="3">
    <source>
        <dbReference type="ARBA" id="ARBA00022763"/>
    </source>
</evidence>
<feature type="domain" description="Rad4 beta-hairpin" evidence="8">
    <location>
        <begin position="502"/>
        <end position="560"/>
    </location>
</feature>
<dbReference type="SMART" id="SM01032">
    <property type="entry name" value="BHD_3"/>
    <property type="match status" value="1"/>
</dbReference>
<accession>A0A2P7Z0W9</accession>
<evidence type="ECO:0000259" key="9">
    <source>
        <dbReference type="SMART" id="SM01031"/>
    </source>
</evidence>
<dbReference type="Pfam" id="PF10405">
    <property type="entry name" value="BHD_3"/>
    <property type="match status" value="1"/>
</dbReference>
<feature type="domain" description="Rad4 beta-hairpin" evidence="9">
    <location>
        <begin position="562"/>
        <end position="619"/>
    </location>
</feature>
<comment type="similarity">
    <text evidence="2">Belongs to the XPC family.</text>
</comment>
<dbReference type="Gene3D" id="3.30.70.2460">
    <property type="entry name" value="Rad4, beta-hairpin domain BHD3"/>
    <property type="match status" value="1"/>
</dbReference>
<dbReference type="Pfam" id="PF10404">
    <property type="entry name" value="BHD_2"/>
    <property type="match status" value="1"/>
</dbReference>
<sequence length="1056" mass="116806">MKPGKSRAQAKAEDRILEITSGAGRRSAQDTNGVSGVYRQLLSEVSDPSKYDDRPRKRRRVGEGSRAKPVTVDEDEVEDDLFEDVPLAGNSASNAQTIIDSEHSDESDVDDWEEVDTAGPAPSGTGDVGDVSIEVNANNAIPKRKTNRKAITAADRSLALSVHKTHVLFLLFHAHIRNQWCHLKPVERSLRGVLSAKIIGLLNPKSNTQLRQSESFLEGIKLAVDIWRAKFKITSFGLHRPKWAQPDELDTLREKIAEDGESLDKAGFIKAAKSLSGSQDLGNQLFCALLRAVGVEARLICSLQPLPPTPVSQKILTPSKAKAAKPRIYATFEHSEDGSTSEDSKILGGKAANQGPRRRLGQPTFGGPVGSYQHVAEATPKKRVRKLDYPVFWVEVLNPAYSRWVVVDALVTGTISRATKIEPPASYEGNVMSYVLAFEEDGHAKDVTRRYARAYNAKTRKQRVESFPDGQKWWNAAMKPFRRAEITDRDQIEEAELTKKEASEGLPSSIQDFKDHPHYALERHLKRNEVIHPKREVGKINVGKASSSNLEPIYRRQDVQTVQSADRWYRHGREIKPGEQPLKHVPARSRRAKSPFSDDGEAELAALYAYHQTLSYIPPPVVRGKVPKNVYGSIDIYVPTMIPAGGSHIRHPLAKKAAQLLKIDFADAVTGFQFKGRHGTAVIQGIVVATIHKEAVETTIQEFLDTQKQNEDDARSLECLRLWRRFLLGLQIAARIGLTDIHATNQEQAREFKQELDDAEDEQEESVDAGGFFPDSGADDVAVPTAHLFQGQKSSLGRFSFRSEPQDAEPVTETAGPSRDLRRRKRLVVDDDCEEEAVYNASVDTRQEPKTVDQHPDTESEDADMHFGLGTRHEGQRNYQSQSDPEFTADNEGGGFIPDDDNEAGGFVPDEHDEGHGGDFITDDHDQGGGGFLVEENNIIGSKSTAPEQEDEMMGGGFLPEDESNGDDIREEKSESDLVHDKHQPQDDRGGDSKQSPVPVAFASGAIQSEIEVAETVEGQQSDLEMGEEGSDSDRGSLLSHDPEDEDADPDWLDPD</sequence>
<keyword evidence="6" id="KW-0175">Coiled coil</keyword>
<keyword evidence="4" id="KW-0234">DNA repair</keyword>
<evidence type="ECO:0000256" key="4">
    <source>
        <dbReference type="ARBA" id="ARBA00023204"/>
    </source>
</evidence>
<evidence type="ECO:0000259" key="10">
    <source>
        <dbReference type="SMART" id="SM01032"/>
    </source>
</evidence>
<dbReference type="Proteomes" id="UP000243723">
    <property type="component" value="Unassembled WGS sequence"/>
</dbReference>
<dbReference type="InterPro" id="IPR036985">
    <property type="entry name" value="Transglutaminase-like_sf"/>
</dbReference>
<dbReference type="SUPFAM" id="SSF54001">
    <property type="entry name" value="Cysteine proteinases"/>
    <property type="match status" value="1"/>
</dbReference>